<dbReference type="EMBL" id="GHBP01003127">
    <property type="protein sequence ID" value="NDJ93292.1"/>
    <property type="molecule type" value="Transcribed_RNA"/>
</dbReference>
<keyword evidence="5 9" id="KW-0547">Nucleotide-binding</keyword>
<evidence type="ECO:0000256" key="6">
    <source>
        <dbReference type="ARBA" id="ARBA00022777"/>
    </source>
</evidence>
<dbReference type="Pfam" id="PF00454">
    <property type="entry name" value="PI3_PI4_kinase"/>
    <property type="match status" value="1"/>
</dbReference>
<dbReference type="GO" id="GO:0005886">
    <property type="term" value="C:plasma membrane"/>
    <property type="evidence" value="ECO:0007669"/>
    <property type="project" value="UniProtKB-SubCell"/>
</dbReference>
<evidence type="ECO:0000256" key="3">
    <source>
        <dbReference type="ARBA" id="ARBA00022475"/>
    </source>
</evidence>
<evidence type="ECO:0000256" key="5">
    <source>
        <dbReference type="ARBA" id="ARBA00022741"/>
    </source>
</evidence>
<evidence type="ECO:0000313" key="11">
    <source>
        <dbReference type="EMBL" id="NDJ93292.1"/>
    </source>
</evidence>
<accession>A0A6G3MGX7</accession>
<dbReference type="GO" id="GO:0005768">
    <property type="term" value="C:endosome"/>
    <property type="evidence" value="ECO:0007669"/>
    <property type="project" value="TreeGrafter"/>
</dbReference>
<dbReference type="InterPro" id="IPR039756">
    <property type="entry name" value="Lsb6/PI4K2"/>
</dbReference>
<protein>
    <recommendedName>
        <fullName evidence="9">Phosphatidylinositol 4-kinase type 2</fullName>
        <ecNumber evidence="9">2.7.1.67</ecNumber>
    </recommendedName>
</protein>
<dbReference type="GO" id="GO:0005765">
    <property type="term" value="C:lysosomal membrane"/>
    <property type="evidence" value="ECO:0007669"/>
    <property type="project" value="TreeGrafter"/>
</dbReference>
<dbReference type="AlphaFoldDB" id="A0A6G3MGX7"/>
<dbReference type="GO" id="GO:0007030">
    <property type="term" value="P:Golgi organization"/>
    <property type="evidence" value="ECO:0007669"/>
    <property type="project" value="TreeGrafter"/>
</dbReference>
<comment type="subcellular location">
    <subcellularLocation>
        <location evidence="1">Cell membrane</location>
    </subcellularLocation>
    <subcellularLocation>
        <location evidence="9">Membrane</location>
        <topology evidence="9">Peripheral membrane protein</topology>
    </subcellularLocation>
</comment>
<dbReference type="GO" id="GO:0046854">
    <property type="term" value="P:phosphatidylinositol phosphate biosynthetic process"/>
    <property type="evidence" value="ECO:0007669"/>
    <property type="project" value="UniProtKB-UniRule"/>
</dbReference>
<keyword evidence="6 9" id="KW-0418">Kinase</keyword>
<evidence type="ECO:0000256" key="7">
    <source>
        <dbReference type="ARBA" id="ARBA00022840"/>
    </source>
</evidence>
<evidence type="ECO:0000256" key="4">
    <source>
        <dbReference type="ARBA" id="ARBA00022679"/>
    </source>
</evidence>
<evidence type="ECO:0000256" key="8">
    <source>
        <dbReference type="ARBA" id="ARBA00023136"/>
    </source>
</evidence>
<name>A0A6G3MGX7_HENSL</name>
<evidence type="ECO:0000256" key="1">
    <source>
        <dbReference type="ARBA" id="ARBA00004236"/>
    </source>
</evidence>
<dbReference type="EC" id="2.7.1.67" evidence="9"/>
<keyword evidence="3" id="KW-1003">Cell membrane</keyword>
<keyword evidence="8 9" id="KW-0472">Membrane</keyword>
<dbReference type="GO" id="GO:0005802">
    <property type="term" value="C:trans-Golgi network"/>
    <property type="evidence" value="ECO:0007669"/>
    <property type="project" value="TreeGrafter"/>
</dbReference>
<keyword evidence="7 9" id="KW-0067">ATP-binding</keyword>
<keyword evidence="4 9" id="KW-0808">Transferase</keyword>
<evidence type="ECO:0000256" key="9">
    <source>
        <dbReference type="RuleBase" id="RU367084"/>
    </source>
</evidence>
<dbReference type="GO" id="GO:0005524">
    <property type="term" value="F:ATP binding"/>
    <property type="evidence" value="ECO:0007669"/>
    <property type="project" value="UniProtKB-UniRule"/>
</dbReference>
<evidence type="ECO:0000259" key="10">
    <source>
        <dbReference type="PROSITE" id="PS50290"/>
    </source>
</evidence>
<dbReference type="PANTHER" id="PTHR12865">
    <property type="entry name" value="PHOSPHATIDYLINOSITOL 4-KINASE TYPE-II"/>
    <property type="match status" value="1"/>
</dbReference>
<evidence type="ECO:0000256" key="2">
    <source>
        <dbReference type="ARBA" id="ARBA00008941"/>
    </source>
</evidence>
<sequence length="283" mass="32473">MLEQQPLIAKNKRQKKARKLPDSQNLLQFKELINSACEAINTGIYPSLIYAGSSGSYFVFNMEHQTIGVFKPKNEEPYGKLNPKWLKWLHRIFLPCCFGRSCIIPNKGYLSEAGAYLVDQFLDLQVVPPTFITFLISPTFNYSRIDRSASQARKYLKSKFNALGNINSTLPPKIGSFQKYVEGYSNAYTYFERLNNEPLPPEADNEFHYILEKVIVLDYIIRNTDRSDNWLMKLDTSTVPILSDGTITEEKKYLISVAAIDNGLAFPYKHPDSWRSCKIIIET</sequence>
<dbReference type="OrthoDB" id="3349449at2759"/>
<organism evidence="11">
    <name type="scientific">Henneguya salminicola</name>
    <name type="common">Myxosporean</name>
    <dbReference type="NCBI Taxonomy" id="69463"/>
    <lineage>
        <taxon>Eukaryota</taxon>
        <taxon>Metazoa</taxon>
        <taxon>Cnidaria</taxon>
        <taxon>Myxozoa</taxon>
        <taxon>Myxosporea</taxon>
        <taxon>Bivalvulida</taxon>
        <taxon>Platysporina</taxon>
        <taxon>Myxobolidae</taxon>
        <taxon>Henneguya</taxon>
    </lineage>
</organism>
<reference evidence="11" key="1">
    <citation type="submission" date="2018-11" db="EMBL/GenBank/DDBJ databases">
        <title>Henneguya salminicola genome and transcriptome.</title>
        <authorList>
            <person name="Yahalomi D."/>
            <person name="Atkinson S.D."/>
            <person name="Neuhof M."/>
            <person name="Chang E.S."/>
            <person name="Philippe H."/>
            <person name="Cartwright P."/>
            <person name="Bartholomew J.L."/>
            <person name="Huchon D."/>
        </authorList>
    </citation>
    <scope>NUCLEOTIDE SEQUENCE</scope>
    <source>
        <strain evidence="11">Hz1</strain>
        <tissue evidence="11">Whole</tissue>
    </source>
</reference>
<dbReference type="PANTHER" id="PTHR12865:SF1">
    <property type="entry name" value="PHOSPHATIDYLINOSITOL 4-KINASE TYPE 2"/>
    <property type="match status" value="1"/>
</dbReference>
<comment type="catalytic activity">
    <reaction evidence="9">
        <text>a 1,2-diacyl-sn-glycero-3-phospho-(1D-myo-inositol) + ATP = a 1,2-diacyl-sn-glycero-3-phospho-(1D-myo-inositol 4-phosphate) + ADP + H(+)</text>
        <dbReference type="Rhea" id="RHEA:19877"/>
        <dbReference type="ChEBI" id="CHEBI:15378"/>
        <dbReference type="ChEBI" id="CHEBI:30616"/>
        <dbReference type="ChEBI" id="CHEBI:57880"/>
        <dbReference type="ChEBI" id="CHEBI:58178"/>
        <dbReference type="ChEBI" id="CHEBI:456216"/>
        <dbReference type="EC" id="2.7.1.67"/>
    </reaction>
</comment>
<comment type="similarity">
    <text evidence="2 9">Belongs to the PI3/PI4-kinase family. Type II PI4K subfamily.</text>
</comment>
<dbReference type="PROSITE" id="PS50290">
    <property type="entry name" value="PI3_4_KINASE_3"/>
    <property type="match status" value="1"/>
</dbReference>
<dbReference type="InterPro" id="IPR000403">
    <property type="entry name" value="PI3/4_kinase_cat_dom"/>
</dbReference>
<dbReference type="GO" id="GO:0004430">
    <property type="term" value="F:1-phosphatidylinositol 4-kinase activity"/>
    <property type="evidence" value="ECO:0007669"/>
    <property type="project" value="UniProtKB-UniRule"/>
</dbReference>
<feature type="domain" description="PI3K/PI4K catalytic" evidence="10">
    <location>
        <begin position="43"/>
        <end position="283"/>
    </location>
</feature>
<proteinExistence type="inferred from homology"/>
<dbReference type="GO" id="GO:0007032">
    <property type="term" value="P:endosome organization"/>
    <property type="evidence" value="ECO:0007669"/>
    <property type="project" value="TreeGrafter"/>
</dbReference>